<dbReference type="RefSeq" id="WP_155952673.1">
    <property type="nucleotide sequence ID" value="NZ_CP081966.1"/>
</dbReference>
<dbReference type="Proteomes" id="UP000825591">
    <property type="component" value="Chromosome"/>
</dbReference>
<evidence type="ECO:0000256" key="1">
    <source>
        <dbReference type="SAM" id="SignalP"/>
    </source>
</evidence>
<sequence length="442" mass="50022">MAGIVRTLAAVLSLAGASYASAQPLAALSGQNTVTGFLDLRSAVGLGSGGEVGSSALKSSLDNGLRGRGRVELDHQGEGLRTVVSADLELEHKRMRSAPDENESTARLWEGFVEWEGETTSWRIGRQVIQWGVADEVSVIDSFTPQDFRSFLIHTRFERKWPVTAVSGRYFLDGGDFFEVLWQPQFRQDLLAQPGEEWSLFVENNYVRGLGLSERSTKVEGGPLGDSVFAARRVLRRDNYDLSFNYAYQFEQMAAFRADIQGFDASGRALGTVQPYHARQHTTSMAFESGRDGIGVRGELAYVTDAGYVSYDMAVPGLVERRDTLRGVAGMDYTFASRTYINLQYTFDYIRNHNGNMQPDKYRPSVTWRVNVPLKGEDLWLEFQGREFMNMTDRFWRLQLRWRVTDDWELRTGGMHFAGHDEGIFGQFRDNDQLYAGVHYYF</sequence>
<name>A0ABX9AYV8_9PSED</name>
<dbReference type="SUPFAM" id="SSF56935">
    <property type="entry name" value="Porins"/>
    <property type="match status" value="1"/>
</dbReference>
<feature type="chain" id="PRO_5045659693" description="Alginate export domain-containing protein" evidence="1">
    <location>
        <begin position="23"/>
        <end position="442"/>
    </location>
</feature>
<keyword evidence="3" id="KW-1185">Reference proteome</keyword>
<keyword evidence="1" id="KW-0732">Signal</keyword>
<accession>A0ABX9AYV8</accession>
<evidence type="ECO:0008006" key="4">
    <source>
        <dbReference type="Google" id="ProtNLM"/>
    </source>
</evidence>
<dbReference type="EMBL" id="CP081966">
    <property type="protein sequence ID" value="QZP26253.1"/>
    <property type="molecule type" value="Genomic_DNA"/>
</dbReference>
<proteinExistence type="predicted"/>
<gene>
    <name evidence="2" type="ORF">K5H97_26280</name>
</gene>
<feature type="signal peptide" evidence="1">
    <location>
        <begin position="1"/>
        <end position="22"/>
    </location>
</feature>
<organism evidence="2 3">
    <name type="scientific">Pseudomonas mosselii</name>
    <dbReference type="NCBI Taxonomy" id="78327"/>
    <lineage>
        <taxon>Bacteria</taxon>
        <taxon>Pseudomonadati</taxon>
        <taxon>Pseudomonadota</taxon>
        <taxon>Gammaproteobacteria</taxon>
        <taxon>Pseudomonadales</taxon>
        <taxon>Pseudomonadaceae</taxon>
        <taxon>Pseudomonas</taxon>
    </lineage>
</organism>
<reference evidence="2 3" key="1">
    <citation type="submission" date="2021-08" db="EMBL/GenBank/DDBJ databases">
        <title>Bactericidal Effect of Pseudomonas oryziphila sp. nov., a novel Pseudomonas Species Against Xanthomonas oryzae Reduces Disease Severity of Bacterial Leaf Streak of Rice.</title>
        <authorList>
            <person name="Yang R."/>
            <person name="Li S."/>
            <person name="Li Y."/>
            <person name="Yan Y."/>
            <person name="Fang Y."/>
            <person name="Zou L."/>
            <person name="Chen G."/>
        </authorList>
    </citation>
    <scope>NUCLEOTIDE SEQUENCE [LARGE SCALE GENOMIC DNA]</scope>
    <source>
        <strain evidence="2 3">DSM 17497</strain>
    </source>
</reference>
<evidence type="ECO:0000313" key="3">
    <source>
        <dbReference type="Proteomes" id="UP000825591"/>
    </source>
</evidence>
<evidence type="ECO:0000313" key="2">
    <source>
        <dbReference type="EMBL" id="QZP26253.1"/>
    </source>
</evidence>
<protein>
    <recommendedName>
        <fullName evidence="4">Alginate export domain-containing protein</fullName>
    </recommendedName>
</protein>